<keyword evidence="9 21" id="KW-0732">Signal</keyword>
<dbReference type="Proteomes" id="UP000823749">
    <property type="component" value="Chromosome 4"/>
</dbReference>
<feature type="active site" description="Proton acceptor" evidence="16">
    <location>
        <position position="62"/>
    </location>
</feature>
<dbReference type="EMBL" id="JACTNZ010000004">
    <property type="protein sequence ID" value="KAG5551757.1"/>
    <property type="molecule type" value="Genomic_DNA"/>
</dbReference>
<dbReference type="PROSITE" id="PS00435">
    <property type="entry name" value="PEROXIDASE_1"/>
    <property type="match status" value="2"/>
</dbReference>
<evidence type="ECO:0000256" key="15">
    <source>
        <dbReference type="ARBA" id="ARBA00023324"/>
    </source>
</evidence>
<comment type="caution">
    <text evidence="23">The sequence shown here is derived from an EMBL/GenBank/DDBJ whole genome shotgun (WGS) entry which is preliminary data.</text>
</comment>
<proteinExistence type="inferred from homology"/>
<keyword evidence="12 18" id="KW-0408">Iron</keyword>
<dbReference type="AlphaFoldDB" id="A0AAV6KI16"/>
<evidence type="ECO:0000256" key="21">
    <source>
        <dbReference type="SAM" id="SignalP"/>
    </source>
</evidence>
<dbReference type="SUPFAM" id="SSF48113">
    <property type="entry name" value="Heme-dependent peroxidases"/>
    <property type="match status" value="2"/>
</dbReference>
<evidence type="ECO:0000256" key="20">
    <source>
        <dbReference type="PIRSR" id="PIRSR600823-5"/>
    </source>
</evidence>
<accession>A0AAV6KI16</accession>
<dbReference type="Gene3D" id="1.10.520.10">
    <property type="match status" value="2"/>
</dbReference>
<feature type="disulfide bond" evidence="20">
    <location>
        <begin position="31"/>
        <end position="112"/>
    </location>
</feature>
<feature type="disulfide bond" evidence="20">
    <location>
        <begin position="64"/>
        <end position="69"/>
    </location>
</feature>
<comment type="cofactor">
    <cofactor evidence="18">
        <name>heme b</name>
        <dbReference type="ChEBI" id="CHEBI:60344"/>
    </cofactor>
    <text evidence="18">Binds 1 heme b (iron(II)-protoporphyrin IX) group per subunit.</text>
</comment>
<dbReference type="InterPro" id="IPR000823">
    <property type="entry name" value="Peroxidase_pln"/>
</dbReference>
<feature type="binding site" evidence="18">
    <location>
        <position position="191"/>
    </location>
    <ligand>
        <name>Ca(2+)</name>
        <dbReference type="ChEBI" id="CHEBI:29108"/>
        <label>2</label>
    </ligand>
</feature>
<feature type="binding site" evidence="18">
    <location>
        <position position="63"/>
    </location>
    <ligand>
        <name>Ca(2+)</name>
        <dbReference type="ChEBI" id="CHEBI:29108"/>
        <label>1</label>
    </ligand>
</feature>
<evidence type="ECO:0000313" key="23">
    <source>
        <dbReference type="EMBL" id="KAG5551757.1"/>
    </source>
</evidence>
<dbReference type="PROSITE" id="PS00436">
    <property type="entry name" value="PEROXIDASE_2"/>
    <property type="match status" value="2"/>
</dbReference>
<dbReference type="GO" id="GO:0140825">
    <property type="term" value="F:lactoperoxidase activity"/>
    <property type="evidence" value="ECO:0007669"/>
    <property type="project" value="UniProtKB-EC"/>
</dbReference>
<dbReference type="CDD" id="cd00693">
    <property type="entry name" value="secretory_peroxidase"/>
    <property type="match status" value="2"/>
</dbReference>
<evidence type="ECO:0000256" key="1">
    <source>
        <dbReference type="ARBA" id="ARBA00000189"/>
    </source>
</evidence>
<feature type="binding site" evidence="18">
    <location>
        <position position="86"/>
    </location>
    <ligand>
        <name>Ca(2+)</name>
        <dbReference type="ChEBI" id="CHEBI:29108"/>
        <label>1</label>
    </ligand>
</feature>
<feature type="binding site" evidence="18">
    <location>
        <position position="251"/>
    </location>
    <ligand>
        <name>Ca(2+)</name>
        <dbReference type="ChEBI" id="CHEBI:29108"/>
        <label>2</label>
    </ligand>
</feature>
<evidence type="ECO:0000256" key="12">
    <source>
        <dbReference type="ARBA" id="ARBA00023004"/>
    </source>
</evidence>
<dbReference type="EC" id="1.11.1.7" evidence="4"/>
<evidence type="ECO:0000256" key="11">
    <source>
        <dbReference type="ARBA" id="ARBA00023002"/>
    </source>
</evidence>
<dbReference type="InterPro" id="IPR019793">
    <property type="entry name" value="Peroxidases_heam-ligand_BS"/>
</dbReference>
<keyword evidence="10 18" id="KW-0106">Calcium</keyword>
<dbReference type="InterPro" id="IPR019794">
    <property type="entry name" value="Peroxidases_AS"/>
</dbReference>
<feature type="binding site" evidence="18">
    <location>
        <position position="70"/>
    </location>
    <ligand>
        <name>Ca(2+)</name>
        <dbReference type="ChEBI" id="CHEBI:29108"/>
        <label>1</label>
    </ligand>
</feature>
<feature type="binding site" description="axial binding residue" evidence="18">
    <location>
        <position position="190"/>
    </location>
    <ligand>
        <name>heme b</name>
        <dbReference type="ChEBI" id="CHEBI:60344"/>
    </ligand>
    <ligandPart>
        <name>Fe</name>
        <dbReference type="ChEBI" id="CHEBI:18248"/>
    </ligandPart>
</feature>
<organism evidence="23 24">
    <name type="scientific">Rhododendron griersonianum</name>
    <dbReference type="NCBI Taxonomy" id="479676"/>
    <lineage>
        <taxon>Eukaryota</taxon>
        <taxon>Viridiplantae</taxon>
        <taxon>Streptophyta</taxon>
        <taxon>Embryophyta</taxon>
        <taxon>Tracheophyta</taxon>
        <taxon>Spermatophyta</taxon>
        <taxon>Magnoliopsida</taxon>
        <taxon>eudicotyledons</taxon>
        <taxon>Gunneridae</taxon>
        <taxon>Pentapetalae</taxon>
        <taxon>asterids</taxon>
        <taxon>Ericales</taxon>
        <taxon>Ericaceae</taxon>
        <taxon>Ericoideae</taxon>
        <taxon>Rhodoreae</taxon>
        <taxon>Rhododendron</taxon>
    </lineage>
</organism>
<feature type="domain" description="Plant heme peroxidase family profile" evidence="22">
    <location>
        <begin position="21"/>
        <end position="333"/>
    </location>
</feature>
<dbReference type="GO" id="GO:0006979">
    <property type="term" value="P:response to oxidative stress"/>
    <property type="evidence" value="ECO:0007669"/>
    <property type="project" value="InterPro"/>
</dbReference>
<feature type="signal peptide" evidence="21">
    <location>
        <begin position="1"/>
        <end position="20"/>
    </location>
</feature>
<comment type="similarity">
    <text evidence="3">Belongs to the peroxidase family. Ascorbate peroxidase subfamily.</text>
</comment>
<dbReference type="PRINTS" id="PR00458">
    <property type="entry name" value="PEROXIDASE"/>
</dbReference>
<evidence type="ECO:0000256" key="4">
    <source>
        <dbReference type="ARBA" id="ARBA00012313"/>
    </source>
</evidence>
<evidence type="ECO:0000256" key="13">
    <source>
        <dbReference type="ARBA" id="ARBA00023157"/>
    </source>
</evidence>
<feature type="binding site" evidence="17">
    <location>
        <position position="160"/>
    </location>
    <ligand>
        <name>substrate</name>
    </ligand>
</feature>
<gene>
    <name evidence="23" type="ORF">RHGRI_009992</name>
</gene>
<evidence type="ECO:0000256" key="9">
    <source>
        <dbReference type="ARBA" id="ARBA00022729"/>
    </source>
</evidence>
<comment type="cofactor">
    <cofactor evidence="18">
        <name>Ca(2+)</name>
        <dbReference type="ChEBI" id="CHEBI:29108"/>
    </cofactor>
    <text evidence="18">Binds 2 calcium ions per subunit.</text>
</comment>
<dbReference type="PRINTS" id="PR00461">
    <property type="entry name" value="PLPEROXIDASE"/>
</dbReference>
<dbReference type="FunFam" id="1.10.420.10:FF:000008">
    <property type="entry name" value="Peroxidase"/>
    <property type="match status" value="2"/>
</dbReference>
<keyword evidence="6" id="KW-0575">Peroxidase</keyword>
<dbReference type="FunFam" id="1.10.520.10:FF:000001">
    <property type="entry name" value="Peroxidase"/>
    <property type="match status" value="1"/>
</dbReference>
<dbReference type="GO" id="GO:0042744">
    <property type="term" value="P:hydrogen peroxide catabolic process"/>
    <property type="evidence" value="ECO:0007669"/>
    <property type="project" value="UniProtKB-KW"/>
</dbReference>
<comment type="function">
    <text evidence="2">Removal of H(2)O(2), oxidation of toxic reductants, biosynthesis and degradation of lignin, suberization, auxin catabolism, response to environmental stresses such as wounding, pathogen attack and oxidative stress. These functions might be dependent on each isozyme/isoform in each plant tissue.</text>
</comment>
<evidence type="ECO:0000256" key="10">
    <source>
        <dbReference type="ARBA" id="ARBA00022837"/>
    </source>
</evidence>
<feature type="binding site" evidence="18">
    <location>
        <position position="243"/>
    </location>
    <ligand>
        <name>Ca(2+)</name>
        <dbReference type="ChEBI" id="CHEBI:29108"/>
        <label>2</label>
    </ligand>
</feature>
<comment type="catalytic activity">
    <reaction evidence="1">
        <text>2 a phenolic donor + H2O2 = 2 a phenolic radical donor + 2 H2O</text>
        <dbReference type="Rhea" id="RHEA:56136"/>
        <dbReference type="ChEBI" id="CHEBI:15377"/>
        <dbReference type="ChEBI" id="CHEBI:16240"/>
        <dbReference type="ChEBI" id="CHEBI:139520"/>
        <dbReference type="ChEBI" id="CHEBI:139521"/>
        <dbReference type="EC" id="1.11.1.7"/>
    </reaction>
</comment>
<evidence type="ECO:0000256" key="17">
    <source>
        <dbReference type="PIRSR" id="PIRSR600823-2"/>
    </source>
</evidence>
<evidence type="ECO:0000256" key="19">
    <source>
        <dbReference type="PIRSR" id="PIRSR600823-4"/>
    </source>
</evidence>
<keyword evidence="15" id="KW-0376">Hydrogen peroxide</keyword>
<name>A0AAV6KI16_9ERIC</name>
<dbReference type="InterPro" id="IPR010255">
    <property type="entry name" value="Haem_peroxidase_sf"/>
</dbReference>
<feature type="disulfide bond" evidence="20">
    <location>
        <begin position="197"/>
        <end position="230"/>
    </location>
</feature>
<feature type="binding site" evidence="18">
    <location>
        <position position="66"/>
    </location>
    <ligand>
        <name>Ca(2+)</name>
        <dbReference type="ChEBI" id="CHEBI:29108"/>
        <label>1</label>
    </ligand>
</feature>
<evidence type="ECO:0000256" key="18">
    <source>
        <dbReference type="PIRSR" id="PIRSR600823-3"/>
    </source>
</evidence>
<evidence type="ECO:0000259" key="22">
    <source>
        <dbReference type="PROSITE" id="PS50873"/>
    </source>
</evidence>
<dbReference type="GO" id="GO:0020037">
    <property type="term" value="F:heme binding"/>
    <property type="evidence" value="ECO:0007669"/>
    <property type="project" value="InterPro"/>
</dbReference>
<feature type="site" description="Transition state stabilizer" evidence="19">
    <location>
        <position position="58"/>
    </location>
</feature>
<keyword evidence="13 20" id="KW-1015">Disulfide bond</keyword>
<keyword evidence="7" id="KW-0349">Heme</keyword>
<keyword evidence="14" id="KW-0325">Glycoprotein</keyword>
<protein>
    <recommendedName>
        <fullName evidence="4">peroxidase</fullName>
        <ecNumber evidence="4">1.11.1.7</ecNumber>
    </recommendedName>
</protein>
<evidence type="ECO:0000256" key="14">
    <source>
        <dbReference type="ARBA" id="ARBA00023180"/>
    </source>
</evidence>
<evidence type="ECO:0000313" key="24">
    <source>
        <dbReference type="Proteomes" id="UP000823749"/>
    </source>
</evidence>
<keyword evidence="8 18" id="KW-0479">Metal-binding</keyword>
<dbReference type="PANTHER" id="PTHR31235">
    <property type="entry name" value="PEROXIDASE 25-RELATED"/>
    <property type="match status" value="1"/>
</dbReference>
<evidence type="ECO:0000256" key="5">
    <source>
        <dbReference type="ARBA" id="ARBA00022525"/>
    </source>
</evidence>
<dbReference type="PROSITE" id="PS50873">
    <property type="entry name" value="PEROXIDASE_4"/>
    <property type="match status" value="2"/>
</dbReference>
<keyword evidence="24" id="KW-1185">Reference proteome</keyword>
<keyword evidence="11" id="KW-0560">Oxidoreductase</keyword>
<evidence type="ECO:0000256" key="2">
    <source>
        <dbReference type="ARBA" id="ARBA00002322"/>
    </source>
</evidence>
<evidence type="ECO:0000256" key="8">
    <source>
        <dbReference type="ARBA" id="ARBA00022723"/>
    </source>
</evidence>
<reference evidence="23" key="1">
    <citation type="submission" date="2020-08" db="EMBL/GenBank/DDBJ databases">
        <title>Plant Genome Project.</title>
        <authorList>
            <person name="Zhang R.-G."/>
        </authorList>
    </citation>
    <scope>NUCLEOTIDE SEQUENCE</scope>
    <source>
        <strain evidence="23">WSP0</strain>
        <tissue evidence="23">Leaf</tissue>
    </source>
</reference>
<keyword evidence="5" id="KW-0964">Secreted</keyword>
<dbReference type="GO" id="GO:0046872">
    <property type="term" value="F:metal ion binding"/>
    <property type="evidence" value="ECO:0007669"/>
    <property type="project" value="UniProtKB-KW"/>
</dbReference>
<dbReference type="InterPro" id="IPR033905">
    <property type="entry name" value="Secretory_peroxidase"/>
</dbReference>
<feature type="binding site" evidence="18">
    <location>
        <position position="68"/>
    </location>
    <ligand>
        <name>Ca(2+)</name>
        <dbReference type="ChEBI" id="CHEBI:29108"/>
        <label>1</label>
    </ligand>
</feature>
<feature type="chain" id="PRO_5043730989" description="peroxidase" evidence="21">
    <location>
        <begin position="21"/>
        <end position="927"/>
    </location>
</feature>
<dbReference type="Pfam" id="PF00141">
    <property type="entry name" value="peroxidase"/>
    <property type="match status" value="2"/>
</dbReference>
<sequence length="927" mass="100377">MGNFGIVLLAVLAFLGSSHADLVMNFYAKSCPKAEEIVLDFVKLHIPNAPSLAAALIRMHFHDCFVRGCDASVLLNSTTASGNQTEKAATPNLTIRGFDFIDRVKSLVEAECPGTVSCADIIALVARDSIVTTGGPSWRVPTGRRDGLISNATEALNNIPAPFSNFSTLQKDFANKGLDLKDLVLLSGAHTIGVAHCSSFSNRLYNFTGVGDEDPALDSEYAANLKARKCKTANDTTTIVEMDPGSSRTFDLDYYTLLTKRRGLFQSDAALTTSSTTKAYITQFLKGSLKDFYAEFALAMEKMGRVEVKTGTFRRKKGADVEAMIGARVGTRRGSGQGRVMGLGCGSNGVEESPEMMSEMTDVIVDGQAYTVRVEEEENFRNIHGQKESGEDDEVDRSENKLEDNRMVNERHVDGADDVVKQKVDELAYLEVEKTVTNAINGCSKDLVLVNVVEHARVQTQCKMDTAVNVPIQNNQQAPLPKAADFITSDVGENTDEIENADDTYDESSNSALGLDSIVQDSVSPETVKDHAQISIAHHSDRFSLVREQEEFGENAEGIMSPLLISNNGVRASQLEGINLQVLDSGGFGFHVSGCGYAYFQDDAYGCLMPLICCSTVSSSSVKDLCSSHADLVLNFYAKSCPKAEEIVLDFVKLHIPNAPSLAAALIRMHFHDCFVRGCDASILLSSTTASGNQTEKAAAPNLTIRGFGFIDRVKSLVEAECPGTVSCADIIALVARDSIVTTVSRRDGLISNATEALNNLPAPFNNFSTLQTDFANKGLDLKDLVLLSGAHTIGVAQCSSFSNRLYNFTGVGDEDPALDSEYAANLKARKCKTANDTTTIVEMDPGSSRTFDLDYYTLLFKRRGLFQSDAALTTSSTTKAYITQFLKGSLKDFYAEFALAMEKMGRVEVQTGSVGEIRKHCAVVNS</sequence>
<feature type="domain" description="Plant heme peroxidase family profile" evidence="22">
    <location>
        <begin position="631"/>
        <end position="926"/>
    </location>
</feature>
<dbReference type="InterPro" id="IPR002016">
    <property type="entry name" value="Haem_peroxidase"/>
</dbReference>
<evidence type="ECO:0000256" key="16">
    <source>
        <dbReference type="PIRSR" id="PIRSR600823-1"/>
    </source>
</evidence>
<feature type="binding site" evidence="18">
    <location>
        <position position="72"/>
    </location>
    <ligand>
        <name>Ca(2+)</name>
        <dbReference type="ChEBI" id="CHEBI:29108"/>
        <label>1</label>
    </ligand>
</feature>
<evidence type="ECO:0000256" key="6">
    <source>
        <dbReference type="ARBA" id="ARBA00022559"/>
    </source>
</evidence>
<dbReference type="Gene3D" id="1.10.420.10">
    <property type="entry name" value="Peroxidase, domain 2"/>
    <property type="match status" value="2"/>
</dbReference>
<evidence type="ECO:0000256" key="3">
    <source>
        <dbReference type="ARBA" id="ARBA00006873"/>
    </source>
</evidence>
<evidence type="ECO:0000256" key="7">
    <source>
        <dbReference type="ARBA" id="ARBA00022617"/>
    </source>
</evidence>